<sequence length="316" mass="32919">MLGNGQELDVREAGGADVLRELDCELTIGEPLPPGAEMHLVDAHGPPVGVVRGTVREPCVVLPAMSRREDDRAVRGWDLGRERVRVGLLAPGTVTSEDLELVGGAIADAGDEQLPDAGRAQGAHRVGGAVPEVEVAGDANSLRVRCPDGERDAADRTERGRVLAHVRAEHLPELLVAALADEMEIDLAEGGEESVGVVGGDDAAGISDIDRVVRNLGGLDDPAPNAAVFVAQRDPRIGSHDGDAVGKGTQDADGDGAAAGVRTEDLVRLVMGAVDDATEIEHRYGEGVAHRCSSIRDRVLLATGHMDDVGDLLEGT</sequence>
<dbReference type="EMBL" id="CAFBNB010000105">
    <property type="protein sequence ID" value="CAB4930120.1"/>
    <property type="molecule type" value="Genomic_DNA"/>
</dbReference>
<accession>A0A6J7IGS5</accession>
<protein>
    <submittedName>
        <fullName evidence="2">Unannotated protein</fullName>
    </submittedName>
</protein>
<evidence type="ECO:0000313" key="2">
    <source>
        <dbReference type="EMBL" id="CAB4930120.1"/>
    </source>
</evidence>
<organism evidence="2">
    <name type="scientific">freshwater metagenome</name>
    <dbReference type="NCBI Taxonomy" id="449393"/>
    <lineage>
        <taxon>unclassified sequences</taxon>
        <taxon>metagenomes</taxon>
        <taxon>ecological metagenomes</taxon>
    </lineage>
</organism>
<gene>
    <name evidence="2" type="ORF">UFOPK3720_00672</name>
</gene>
<name>A0A6J7IGS5_9ZZZZ</name>
<proteinExistence type="predicted"/>
<reference evidence="2" key="1">
    <citation type="submission" date="2020-05" db="EMBL/GenBank/DDBJ databases">
        <authorList>
            <person name="Chiriac C."/>
            <person name="Salcher M."/>
            <person name="Ghai R."/>
            <person name="Kavagutti S V."/>
        </authorList>
    </citation>
    <scope>NUCLEOTIDE SEQUENCE</scope>
</reference>
<dbReference type="AlphaFoldDB" id="A0A6J7IGS5"/>
<feature type="region of interest" description="Disordered" evidence="1">
    <location>
        <begin position="238"/>
        <end position="257"/>
    </location>
</feature>
<evidence type="ECO:0000256" key="1">
    <source>
        <dbReference type="SAM" id="MobiDB-lite"/>
    </source>
</evidence>